<dbReference type="Gene3D" id="3.40.630.10">
    <property type="entry name" value="Zn peptidases"/>
    <property type="match status" value="1"/>
</dbReference>
<dbReference type="RefSeq" id="WP_121033171.1">
    <property type="nucleotide sequence ID" value="NZ_RBXT01000001.1"/>
</dbReference>
<keyword evidence="3" id="KW-0645">Protease</keyword>
<dbReference type="EMBL" id="RBXT01000001">
    <property type="protein sequence ID" value="RKT78752.1"/>
    <property type="molecule type" value="Genomic_DNA"/>
</dbReference>
<dbReference type="InterPro" id="IPR029062">
    <property type="entry name" value="Class_I_gatase-like"/>
</dbReference>
<dbReference type="Pfam" id="PF00246">
    <property type="entry name" value="Peptidase_M14"/>
    <property type="match status" value="1"/>
</dbReference>
<dbReference type="GO" id="GO:0004181">
    <property type="term" value="F:metallocarboxypeptidase activity"/>
    <property type="evidence" value="ECO:0007669"/>
    <property type="project" value="InterPro"/>
</dbReference>
<evidence type="ECO:0000313" key="9">
    <source>
        <dbReference type="EMBL" id="RKT78752.1"/>
    </source>
</evidence>
<gene>
    <name evidence="9" type="ORF">DFJ68_2201</name>
</gene>
<comment type="similarity">
    <text evidence="2">Belongs to the peptidase M14 family.</text>
</comment>
<dbReference type="SUPFAM" id="SSF53187">
    <property type="entry name" value="Zn-dependent exopeptidases"/>
    <property type="match status" value="1"/>
</dbReference>
<keyword evidence="9" id="KW-0121">Carboxypeptidase</keyword>
<dbReference type="GO" id="GO:0006508">
    <property type="term" value="P:proteolysis"/>
    <property type="evidence" value="ECO:0007669"/>
    <property type="project" value="UniProtKB-KW"/>
</dbReference>
<evidence type="ECO:0000259" key="8">
    <source>
        <dbReference type="Pfam" id="PF00246"/>
    </source>
</evidence>
<name>A0A495XXU0_9MICO</name>
<reference evidence="9 10" key="1">
    <citation type="submission" date="2018-10" db="EMBL/GenBank/DDBJ databases">
        <title>Sequencing the genomes of 1000 actinobacteria strains.</title>
        <authorList>
            <person name="Klenk H.-P."/>
        </authorList>
    </citation>
    <scope>NUCLEOTIDE SEQUENCE [LARGE SCALE GENOMIC DNA]</scope>
    <source>
        <strain evidence="9 10">DSM 44267</strain>
    </source>
</reference>
<evidence type="ECO:0000256" key="2">
    <source>
        <dbReference type="ARBA" id="ARBA00005988"/>
    </source>
</evidence>
<dbReference type="GO" id="GO:0005615">
    <property type="term" value="C:extracellular space"/>
    <property type="evidence" value="ECO:0007669"/>
    <property type="project" value="TreeGrafter"/>
</dbReference>
<keyword evidence="5" id="KW-0862">Zinc</keyword>
<dbReference type="SUPFAM" id="SSF52317">
    <property type="entry name" value="Class I glutamine amidotransferase-like"/>
    <property type="match status" value="1"/>
</dbReference>
<accession>A0A495XXU0</accession>
<sequence>MPTPEPPPSSTPSAPRTSRRSLARRTLTIASAVAVTAALTLGTGGAPGQSGGNTTASGSAFVAATDAPKVDVPTPAEFFGFAMGTEGKLAEFDRIKAYLSDLATASPEVDYEVVGTTTEGEEFPVVRLGSEANLARLPQILDINARLADPARMTQEAAAAGMSRDDYARDLAKQSVPVYYMEAGIHSTEVMNTQAVVDVVHRFATERSDYTEKVLGSMIVLVVPSQNPDGTNKINNYFNATTGTDFARIYPDLYQKYVGHDNNRDWFMFTQAESKIRLGLEQKYRPVVQHYMHGAGTTSPRIWSPPWDEPMSPVLDPLTVSSANAIGQEANRDLIAGGKKGAATDDAYGIMWNADVMGYSTFQGTTTWLTEIASLGPNLWLNYTADSILPPAKATLRAPLAYDSNTWTPAQTVEYAKTAAYSGLETVAGNPQEWLYRNAYQVNANSESYEGGPYAYVVSANQRDPYALYDMMKIFETGKVRIEASTAAFTADGVRYPKGSYVLRTNQPLGRWVDQLLRVDVYPDNARKCSTCPLILPYSETTDNLGLLMGVSVASVEDEFTAPTTAVTQITPAAPVFPTEAQAAAAYVVSPTSYGLGKVITRLEDAGVPMYRASARVPVLGRTLPPGALLVPASADGARAALQAASAETGLPVYGLAAAPQVRGIKLEATTRVGLVRGANNMPGGWLRWMMEQYGVDVQVIEADDYADLAGQFDTVVLAPGISATSITTGLDPARYPEEFHWARGVPDGPAKLKAFVEGGGNLVALGSSSLTAASAMSLPVTNVTPTDRNTFTAPGALLAQTFDTKVPAAWGMPSSWPVWFNNDPAFTVTGDAQVASRYPDQDDLLVSGYARGSEAIGGAANIATFTVGKGQATIAGGHITFRTWPRAAWTVVTNAVYNGAATPVTARQMQEALR</sequence>
<evidence type="ECO:0000256" key="3">
    <source>
        <dbReference type="ARBA" id="ARBA00022670"/>
    </source>
</evidence>
<keyword evidence="10" id="KW-1185">Reference proteome</keyword>
<dbReference type="Proteomes" id="UP000278440">
    <property type="component" value="Unassembled WGS sequence"/>
</dbReference>
<keyword evidence="4" id="KW-0378">Hydrolase</keyword>
<dbReference type="PANTHER" id="PTHR11705">
    <property type="entry name" value="PROTEASE FAMILY M14 CARBOXYPEPTIDASE A,B"/>
    <property type="match status" value="1"/>
</dbReference>
<organism evidence="9 10">
    <name type="scientific">Terracoccus luteus</name>
    <dbReference type="NCBI Taxonomy" id="53356"/>
    <lineage>
        <taxon>Bacteria</taxon>
        <taxon>Bacillati</taxon>
        <taxon>Actinomycetota</taxon>
        <taxon>Actinomycetes</taxon>
        <taxon>Micrococcales</taxon>
        <taxon>Intrasporangiaceae</taxon>
        <taxon>Terracoccus</taxon>
    </lineage>
</organism>
<dbReference type="PANTHER" id="PTHR11705:SF143">
    <property type="entry name" value="SLL0236 PROTEIN"/>
    <property type="match status" value="1"/>
</dbReference>
<evidence type="ECO:0000256" key="7">
    <source>
        <dbReference type="SAM" id="MobiDB-lite"/>
    </source>
</evidence>
<evidence type="ECO:0000256" key="4">
    <source>
        <dbReference type="ARBA" id="ARBA00022801"/>
    </source>
</evidence>
<evidence type="ECO:0000256" key="6">
    <source>
        <dbReference type="ARBA" id="ARBA00023049"/>
    </source>
</evidence>
<dbReference type="GO" id="GO:0008270">
    <property type="term" value="F:zinc ion binding"/>
    <property type="evidence" value="ECO:0007669"/>
    <property type="project" value="InterPro"/>
</dbReference>
<proteinExistence type="inferred from homology"/>
<protein>
    <submittedName>
        <fullName evidence="9">Zinc carboxypeptidase</fullName>
    </submittedName>
</protein>
<feature type="compositionally biased region" description="Pro residues" evidence="7">
    <location>
        <begin position="1"/>
        <end position="10"/>
    </location>
</feature>
<evidence type="ECO:0000313" key="10">
    <source>
        <dbReference type="Proteomes" id="UP000278440"/>
    </source>
</evidence>
<dbReference type="InterPro" id="IPR000834">
    <property type="entry name" value="Peptidase_M14"/>
</dbReference>
<keyword evidence="6" id="KW-0482">Metalloprotease</keyword>
<comment type="cofactor">
    <cofactor evidence="1">
        <name>Zn(2+)</name>
        <dbReference type="ChEBI" id="CHEBI:29105"/>
    </cofactor>
</comment>
<dbReference type="OrthoDB" id="9758209at2"/>
<comment type="caution">
    <text evidence="9">The sequence shown here is derived from an EMBL/GenBank/DDBJ whole genome shotgun (WGS) entry which is preliminary data.</text>
</comment>
<feature type="domain" description="Peptidase M14" evidence="8">
    <location>
        <begin position="95"/>
        <end position="297"/>
    </location>
</feature>
<evidence type="ECO:0000256" key="5">
    <source>
        <dbReference type="ARBA" id="ARBA00022833"/>
    </source>
</evidence>
<dbReference type="AlphaFoldDB" id="A0A495XXU0"/>
<feature type="region of interest" description="Disordered" evidence="7">
    <location>
        <begin position="1"/>
        <end position="21"/>
    </location>
</feature>
<evidence type="ECO:0000256" key="1">
    <source>
        <dbReference type="ARBA" id="ARBA00001947"/>
    </source>
</evidence>